<proteinExistence type="predicted"/>
<dbReference type="SMART" id="SM00020">
    <property type="entry name" value="Tryp_SPc"/>
    <property type="match status" value="1"/>
</dbReference>
<gene>
    <name evidence="4" type="ORF">LSAA_4474</name>
</gene>
<organism evidence="4 5">
    <name type="scientific">Lepeophtheirus salmonis</name>
    <name type="common">Salmon louse</name>
    <name type="synonym">Caligus salmonis</name>
    <dbReference type="NCBI Taxonomy" id="72036"/>
    <lineage>
        <taxon>Eukaryota</taxon>
        <taxon>Metazoa</taxon>
        <taxon>Ecdysozoa</taxon>
        <taxon>Arthropoda</taxon>
        <taxon>Crustacea</taxon>
        <taxon>Multicrustacea</taxon>
        <taxon>Hexanauplia</taxon>
        <taxon>Copepoda</taxon>
        <taxon>Siphonostomatoida</taxon>
        <taxon>Caligidae</taxon>
        <taxon>Lepeophtheirus</taxon>
    </lineage>
</organism>
<dbReference type="SUPFAM" id="SSF50494">
    <property type="entry name" value="Trypsin-like serine proteases"/>
    <property type="match status" value="1"/>
</dbReference>
<dbReference type="GO" id="GO:0004252">
    <property type="term" value="F:serine-type endopeptidase activity"/>
    <property type="evidence" value="ECO:0007669"/>
    <property type="project" value="InterPro"/>
</dbReference>
<keyword evidence="1" id="KW-0645">Protease</keyword>
<evidence type="ECO:0000256" key="1">
    <source>
        <dbReference type="ARBA" id="ARBA00022670"/>
    </source>
</evidence>
<dbReference type="PRINTS" id="PR00722">
    <property type="entry name" value="CHYMOTRYPSIN"/>
</dbReference>
<dbReference type="GO" id="GO:0006508">
    <property type="term" value="P:proteolysis"/>
    <property type="evidence" value="ECO:0007669"/>
    <property type="project" value="UniProtKB-KW"/>
</dbReference>
<accession>A0A7R8H2J3</accession>
<keyword evidence="2" id="KW-0378">Hydrolase</keyword>
<protein>
    <submittedName>
        <fullName evidence="4">(salmon louse) hypothetical protein</fullName>
    </submittedName>
</protein>
<dbReference type="InterPro" id="IPR009003">
    <property type="entry name" value="Peptidase_S1_PA"/>
</dbReference>
<dbReference type="EMBL" id="HG994592">
    <property type="protein sequence ID" value="CAF2827835.1"/>
    <property type="molecule type" value="Genomic_DNA"/>
</dbReference>
<dbReference type="PANTHER" id="PTHR24264:SF54">
    <property type="entry name" value="PEPTIDASE S1 DOMAIN-CONTAINING PROTEIN"/>
    <property type="match status" value="1"/>
</dbReference>
<dbReference type="InterPro" id="IPR001254">
    <property type="entry name" value="Trypsin_dom"/>
</dbReference>
<dbReference type="Gene3D" id="2.40.10.10">
    <property type="entry name" value="Trypsin-like serine proteases"/>
    <property type="match status" value="1"/>
</dbReference>
<keyword evidence="5" id="KW-1185">Reference proteome</keyword>
<reference evidence="4" key="1">
    <citation type="submission" date="2021-02" db="EMBL/GenBank/DDBJ databases">
        <authorList>
            <person name="Bekaert M."/>
        </authorList>
    </citation>
    <scope>NUCLEOTIDE SEQUENCE</scope>
    <source>
        <strain evidence="4">IoA-00</strain>
    </source>
</reference>
<keyword evidence="3" id="KW-0720">Serine protease</keyword>
<dbReference type="InterPro" id="IPR001314">
    <property type="entry name" value="Peptidase_S1A"/>
</dbReference>
<evidence type="ECO:0000256" key="3">
    <source>
        <dbReference type="ARBA" id="ARBA00022825"/>
    </source>
</evidence>
<dbReference type="PROSITE" id="PS50240">
    <property type="entry name" value="TRYPSIN_DOM"/>
    <property type="match status" value="1"/>
</dbReference>
<evidence type="ECO:0000313" key="5">
    <source>
        <dbReference type="Proteomes" id="UP000675881"/>
    </source>
</evidence>
<dbReference type="Proteomes" id="UP000675881">
    <property type="component" value="Chromosome 13"/>
</dbReference>
<name>A0A7R8H2J3_LEPSM</name>
<dbReference type="InterPro" id="IPR043504">
    <property type="entry name" value="Peptidase_S1_PA_chymotrypsin"/>
</dbReference>
<dbReference type="GO" id="GO:0005615">
    <property type="term" value="C:extracellular space"/>
    <property type="evidence" value="ECO:0007669"/>
    <property type="project" value="TreeGrafter"/>
</dbReference>
<dbReference type="PANTHER" id="PTHR24264">
    <property type="entry name" value="TRYPSIN-RELATED"/>
    <property type="match status" value="1"/>
</dbReference>
<evidence type="ECO:0000256" key="2">
    <source>
        <dbReference type="ARBA" id="ARBA00022801"/>
    </source>
</evidence>
<evidence type="ECO:0000313" key="4">
    <source>
        <dbReference type="EMBL" id="CAF2827835.1"/>
    </source>
</evidence>
<dbReference type="OrthoDB" id="6339452at2759"/>
<dbReference type="AlphaFoldDB" id="A0A7R8H2J3"/>
<sequence>MCILYNIRYPKEFEVRNPNNNIVQIRSTFWDLIGDSSKFQKESFCKSIEVKSQGNDSDGPIIISPENYKGISITYDPFVEVFMNILKKVDMYSSQGEAHFVPQIIFKKNVPNNPFYNIFTHRNNESVKKEEYDPHQINSTEKRLPRIQKSIKNNMSTIRNSPLKATLLSSHDTLIQIETNKKPLLRFEDLEPLDTSGSLFGTLFPNCSKIISAADSQGHHIGAQGHWGNCDPKCNFFIFLANMIFDQATQTIDCPIESCINYNHCSPFVNKMHDIQATYNTKDVFKLSNYVCDKKEYKVCCSSPNKSLERTKETVTTPTVIASSTFSVEYLDTLRPIVLTLNESKIIDTQLSSDGRWLPSPKNLECSRDISFQTGFIVGGKQTRIGEFPHTEPLLIGNITQRFKIENGNVIRHDQWSFDTFLTVGNDIALIRLPQTVETFVENINMLLQVGGKQLTIRKKTNTDYAKYGVSQSRLIQTNVQFIPKSQCRDFRVYKSISDNHICFNGYENSDSCEGDSGGGVIKLLESQMIVQAIVSFGTDKCGKGIPGNKHENLNNYKLKNTFKLCITKLQEELIGSKATSKAARFISIRSALFNIGGRIWFPL</sequence>
<dbReference type="InterPro" id="IPR050127">
    <property type="entry name" value="Serine_Proteases_S1"/>
</dbReference>
<dbReference type="Pfam" id="PF00089">
    <property type="entry name" value="Trypsin"/>
    <property type="match status" value="1"/>
</dbReference>